<evidence type="ECO:0000313" key="2">
    <source>
        <dbReference type="Proteomes" id="UP000735592"/>
    </source>
</evidence>
<organism evidence="1 2">
    <name type="scientific">Pseudoduganella danionis</name>
    <dbReference type="NCBI Taxonomy" id="1890295"/>
    <lineage>
        <taxon>Bacteria</taxon>
        <taxon>Pseudomonadati</taxon>
        <taxon>Pseudomonadota</taxon>
        <taxon>Betaproteobacteria</taxon>
        <taxon>Burkholderiales</taxon>
        <taxon>Oxalobacteraceae</taxon>
        <taxon>Telluria group</taxon>
        <taxon>Pseudoduganella</taxon>
    </lineage>
</organism>
<sequence length="160" mass="18159">MVEEQLLNYLKEKTKGKLLMSPEQLAEEIGIPTKQQSKLRKEGRFPIPFKNIGRLVYYSIYDVANFLLNGETTPSEEVQEVAPVSTVTKPKVKKSPSSPVQDLSHIFMIRAFAQSLEDRATAMLQLSDSLKKYAISYELKERFEQKFSSKGSHSTNDGKI</sequence>
<dbReference type="RefSeq" id="WP_155436628.1">
    <property type="nucleotide sequence ID" value="NZ_JBHLXK010000008.1"/>
</dbReference>
<gene>
    <name evidence="1" type="ORF">GM655_21045</name>
</gene>
<evidence type="ECO:0000313" key="1">
    <source>
        <dbReference type="EMBL" id="MTW35288.1"/>
    </source>
</evidence>
<proteinExistence type="predicted"/>
<protein>
    <recommendedName>
        <fullName evidence="3">DNA-binding protein</fullName>
    </recommendedName>
</protein>
<keyword evidence="2" id="KW-1185">Reference proteome</keyword>
<reference evidence="1 2" key="1">
    <citation type="submission" date="2019-11" db="EMBL/GenBank/DDBJ databases">
        <title>Type strains purchased from KCTC, JCM and DSMZ.</title>
        <authorList>
            <person name="Lu H."/>
        </authorList>
    </citation>
    <scope>NUCLEOTIDE SEQUENCE [LARGE SCALE GENOMIC DNA]</scope>
    <source>
        <strain evidence="1 2">DSM 103461</strain>
    </source>
</reference>
<dbReference type="EMBL" id="WNKW01000009">
    <property type="protein sequence ID" value="MTW35288.1"/>
    <property type="molecule type" value="Genomic_DNA"/>
</dbReference>
<accession>A0ABW9ST01</accession>
<dbReference type="Proteomes" id="UP000735592">
    <property type="component" value="Unassembled WGS sequence"/>
</dbReference>
<name>A0ABW9ST01_9BURK</name>
<comment type="caution">
    <text evidence="1">The sequence shown here is derived from an EMBL/GenBank/DDBJ whole genome shotgun (WGS) entry which is preliminary data.</text>
</comment>
<evidence type="ECO:0008006" key="3">
    <source>
        <dbReference type="Google" id="ProtNLM"/>
    </source>
</evidence>